<comment type="caution">
    <text evidence="5">The sequence shown here is derived from an EMBL/GenBank/DDBJ whole genome shotgun (WGS) entry which is preliminary data.</text>
</comment>
<comment type="similarity">
    <text evidence="1">Belongs to the ATP-dependent AMP-binding enzyme family.</text>
</comment>
<dbReference type="OrthoDB" id="9803968at2"/>
<dbReference type="InterPro" id="IPR045851">
    <property type="entry name" value="AMP-bd_C_sf"/>
</dbReference>
<dbReference type="SUPFAM" id="SSF56801">
    <property type="entry name" value="Acetyl-CoA synthetase-like"/>
    <property type="match status" value="1"/>
</dbReference>
<feature type="domain" description="AMP-dependent synthetase/ligase" evidence="3">
    <location>
        <begin position="13"/>
        <end position="372"/>
    </location>
</feature>
<dbReference type="InterPro" id="IPR000873">
    <property type="entry name" value="AMP-dep_synth/lig_dom"/>
</dbReference>
<reference evidence="5 6" key="1">
    <citation type="submission" date="2018-03" db="EMBL/GenBank/DDBJ databases">
        <title>Genomic Encyclopedia of Archaeal and Bacterial Type Strains, Phase II (KMG-II): from individual species to whole genera.</title>
        <authorList>
            <person name="Goeker M."/>
        </authorList>
    </citation>
    <scope>NUCLEOTIDE SEQUENCE [LARGE SCALE GENOMIC DNA]</scope>
    <source>
        <strain evidence="5 6">DSM 100065</strain>
    </source>
</reference>
<dbReference type="EMBL" id="PVUE01000006">
    <property type="protein sequence ID" value="PRZ42176.1"/>
    <property type="molecule type" value="Genomic_DNA"/>
</dbReference>
<dbReference type="InterPro" id="IPR050237">
    <property type="entry name" value="ATP-dep_AMP-bd_enzyme"/>
</dbReference>
<dbReference type="InterPro" id="IPR042099">
    <property type="entry name" value="ANL_N_sf"/>
</dbReference>
<proteinExistence type="inferred from homology"/>
<dbReference type="AlphaFoldDB" id="A0A2T1A0P5"/>
<dbReference type="NCBIfam" id="NF004837">
    <property type="entry name" value="PRK06187.1"/>
    <property type="match status" value="1"/>
</dbReference>
<evidence type="ECO:0000259" key="4">
    <source>
        <dbReference type="Pfam" id="PF13193"/>
    </source>
</evidence>
<protein>
    <submittedName>
        <fullName evidence="5">Fatty-acyl-CoA synthase</fullName>
    </submittedName>
</protein>
<keyword evidence="6" id="KW-1185">Reference proteome</keyword>
<evidence type="ECO:0000313" key="6">
    <source>
        <dbReference type="Proteomes" id="UP000237752"/>
    </source>
</evidence>
<dbReference type="Gene3D" id="3.40.50.12780">
    <property type="entry name" value="N-terminal domain of ligase-like"/>
    <property type="match status" value="1"/>
</dbReference>
<dbReference type="PANTHER" id="PTHR43767">
    <property type="entry name" value="LONG-CHAIN-FATTY-ACID--COA LIGASE"/>
    <property type="match status" value="1"/>
</dbReference>
<keyword evidence="2" id="KW-0436">Ligase</keyword>
<dbReference type="InterPro" id="IPR025110">
    <property type="entry name" value="AMP-bd_C"/>
</dbReference>
<accession>A0A2T1A0P5</accession>
<dbReference type="Pfam" id="PF00501">
    <property type="entry name" value="AMP-binding"/>
    <property type="match status" value="1"/>
</dbReference>
<evidence type="ECO:0000256" key="1">
    <source>
        <dbReference type="ARBA" id="ARBA00006432"/>
    </source>
</evidence>
<organism evidence="5 6">
    <name type="scientific">Antricoccus suffuscus</name>
    <dbReference type="NCBI Taxonomy" id="1629062"/>
    <lineage>
        <taxon>Bacteria</taxon>
        <taxon>Bacillati</taxon>
        <taxon>Actinomycetota</taxon>
        <taxon>Actinomycetes</taxon>
        <taxon>Geodermatophilales</taxon>
        <taxon>Antricoccaceae</taxon>
        <taxon>Antricoccus</taxon>
    </lineage>
</organism>
<dbReference type="PROSITE" id="PS00455">
    <property type="entry name" value="AMP_BINDING"/>
    <property type="match status" value="1"/>
</dbReference>
<name>A0A2T1A0P5_9ACTN</name>
<feature type="domain" description="AMP-binding enzyme C-terminal" evidence="4">
    <location>
        <begin position="422"/>
        <end position="497"/>
    </location>
</feature>
<dbReference type="Gene3D" id="3.30.300.30">
    <property type="match status" value="1"/>
</dbReference>
<gene>
    <name evidence="5" type="ORF">CLV47_10647</name>
</gene>
<dbReference type="InterPro" id="IPR020845">
    <property type="entry name" value="AMP-binding_CS"/>
</dbReference>
<dbReference type="Pfam" id="PF13193">
    <property type="entry name" value="AMP-binding_C"/>
    <property type="match status" value="1"/>
</dbReference>
<evidence type="ECO:0000313" key="5">
    <source>
        <dbReference type="EMBL" id="PRZ42176.1"/>
    </source>
</evidence>
<dbReference type="FunFam" id="3.30.300.30:FF:000008">
    <property type="entry name" value="2,3-dihydroxybenzoate-AMP ligase"/>
    <property type="match status" value="1"/>
</dbReference>
<dbReference type="Proteomes" id="UP000237752">
    <property type="component" value="Unassembled WGS sequence"/>
</dbReference>
<sequence>MDHGTGHWPTIHALRNGNQTAFINAETGAATTFRELEDRTNALAAALRDIGVAKGDRVALVTLNGVPMLEILFAIWKLGAIGVPINWRLSASEINYILDDCGAKLIFHSPGFAGTVREAAGEDGRLIEVPDNERLQNGRTSTYETLIAEGDSSRAVADVELDDICTIMYTSGTTGFPKGAMLTHGNFLWNAVHNANLDDGIGRADISIAAAPMFHIGALGIHTTALLYVGGTTVVMETFDPVEWIKAVARHHVTVTFAVPAMWAAIAKAAGEIDYDFSSLRFNLSGGAPTPLVVIEELGRLGAELSEGFGLTETSPIASYLDKADIVEHLGSIGRPVHHVDTRIVDEADNDVPTGVVGEMVFRGPTIFAGYWNKPIETAAAMRGGWFHTGDLARSDEGEYLYIVDRKKDMVITGGENVYPVEVEQALHRHEAIADVAVVGVPDEKWGESVAAVVVLQPNARATGDEIIAWARQRIAHFKCPRSVLFVDELPRTATGKILKRQLRELYVGDSAQ</sequence>
<dbReference type="GO" id="GO:0016878">
    <property type="term" value="F:acid-thiol ligase activity"/>
    <property type="evidence" value="ECO:0007669"/>
    <property type="project" value="UniProtKB-ARBA"/>
</dbReference>
<dbReference type="RefSeq" id="WP_106348685.1">
    <property type="nucleotide sequence ID" value="NZ_PVUE01000006.1"/>
</dbReference>
<evidence type="ECO:0000256" key="2">
    <source>
        <dbReference type="ARBA" id="ARBA00022598"/>
    </source>
</evidence>
<dbReference type="PANTHER" id="PTHR43767:SF1">
    <property type="entry name" value="NONRIBOSOMAL PEPTIDE SYNTHASE PES1 (EUROFUNG)-RELATED"/>
    <property type="match status" value="1"/>
</dbReference>
<dbReference type="CDD" id="cd17631">
    <property type="entry name" value="FACL_FadD13-like"/>
    <property type="match status" value="1"/>
</dbReference>
<evidence type="ECO:0000259" key="3">
    <source>
        <dbReference type="Pfam" id="PF00501"/>
    </source>
</evidence>